<dbReference type="SMART" id="SM00382">
    <property type="entry name" value="AAA"/>
    <property type="match status" value="1"/>
</dbReference>
<proteinExistence type="predicted"/>
<feature type="domain" description="AAA+ ATPase" evidence="1">
    <location>
        <begin position="27"/>
        <end position="288"/>
    </location>
</feature>
<dbReference type="InterPro" id="IPR003593">
    <property type="entry name" value="AAA+_ATPase"/>
</dbReference>
<dbReference type="SUPFAM" id="SSF52540">
    <property type="entry name" value="P-loop containing nucleoside triphosphate hydrolases"/>
    <property type="match status" value="1"/>
</dbReference>
<dbReference type="CDD" id="cd00267">
    <property type="entry name" value="ABC_ATPase"/>
    <property type="match status" value="1"/>
</dbReference>
<evidence type="ECO:0000313" key="3">
    <source>
        <dbReference type="Proteomes" id="UP000620874"/>
    </source>
</evidence>
<dbReference type="PANTHER" id="PTHR43581">
    <property type="entry name" value="ATP/GTP PHOSPHATASE"/>
    <property type="match status" value="1"/>
</dbReference>
<dbReference type="Gene3D" id="3.40.50.300">
    <property type="entry name" value="P-loop containing nucleotide triphosphate hydrolases"/>
    <property type="match status" value="1"/>
</dbReference>
<evidence type="ECO:0000313" key="2">
    <source>
        <dbReference type="EMBL" id="MBD8040867.1"/>
    </source>
</evidence>
<sequence length="371" mass="42591">MNYYIKNIHINNLYHLHDFDISIADEKTPHLMLTGKNGSGKTVLLNAIATYLNRRKDEKSYVLDIDINFVDFEVLVKDYQKGDFIIAFYQAARKPQMIEPKNPTKPQFKVYGDVRTTVTNQFLNFLSDLKIQEALARNEQQFNDAEQIAQWFASFEDLLRQIYQDNELKLKFNYKDYSFKICTEGKEFKFTQTSDGFAAILDIVADLILKMQTPDNLTRAYQKKGIVLIDEVETHLHLELQKVIMPILTKVFPNIQFIITTHSPFVLNSLDNAVAFDLEHREVIDELTQYSYEALAEGYFGVSSESGYAEMQLDTLKDLLSKEALTDADKAMIKHLLTDLDKVSEAVSPNIVGAYMALKNQYASVIKSVMP</sequence>
<comment type="caution">
    <text evidence="2">The sequence shown here is derived from an EMBL/GenBank/DDBJ whole genome shotgun (WGS) entry which is preliminary data.</text>
</comment>
<dbReference type="Pfam" id="PF13304">
    <property type="entry name" value="AAA_21"/>
    <property type="match status" value="1"/>
</dbReference>
<accession>A0ABR8Y9I4</accession>
<dbReference type="InterPro" id="IPR051396">
    <property type="entry name" value="Bact_Antivir_Def_Nuclease"/>
</dbReference>
<dbReference type="PANTHER" id="PTHR43581:SF2">
    <property type="entry name" value="EXCINUCLEASE ATPASE SUBUNIT"/>
    <property type="match status" value="1"/>
</dbReference>
<protein>
    <submittedName>
        <fullName evidence="2">AAA family ATPase</fullName>
    </submittedName>
</protein>
<organism evidence="2 3">
    <name type="scientific">Phocaeicola intestinalis</name>
    <dbReference type="NCBI Taxonomy" id="2762212"/>
    <lineage>
        <taxon>Bacteria</taxon>
        <taxon>Pseudomonadati</taxon>
        <taxon>Bacteroidota</taxon>
        <taxon>Bacteroidia</taxon>
        <taxon>Bacteroidales</taxon>
        <taxon>Bacteroidaceae</taxon>
        <taxon>Phocaeicola</taxon>
    </lineage>
</organism>
<name>A0ABR8Y9I4_9BACT</name>
<dbReference type="EMBL" id="JACSPP010000032">
    <property type="protein sequence ID" value="MBD8040867.1"/>
    <property type="molecule type" value="Genomic_DNA"/>
</dbReference>
<reference evidence="2 3" key="1">
    <citation type="submission" date="2020-08" db="EMBL/GenBank/DDBJ databases">
        <title>A Genomic Blueprint of the Chicken Gut Microbiome.</title>
        <authorList>
            <person name="Gilroy R."/>
            <person name="Ravi A."/>
            <person name="Getino M."/>
            <person name="Pursley I."/>
            <person name="Horton D.L."/>
            <person name="Alikhan N.-F."/>
            <person name="Baker D."/>
            <person name="Gharbi K."/>
            <person name="Hall N."/>
            <person name="Watson M."/>
            <person name="Adriaenssens E.M."/>
            <person name="Foster-Nyarko E."/>
            <person name="Jarju S."/>
            <person name="Secka A."/>
            <person name="Antonio M."/>
            <person name="Oren A."/>
            <person name="Chaudhuri R."/>
            <person name="La Ragione R.M."/>
            <person name="Hildebrand F."/>
            <person name="Pallen M.J."/>
        </authorList>
    </citation>
    <scope>NUCLEOTIDE SEQUENCE [LARGE SCALE GENOMIC DNA]</scope>
    <source>
        <strain evidence="2 3">Sa1CVN1</strain>
    </source>
</reference>
<dbReference type="Proteomes" id="UP000620874">
    <property type="component" value="Unassembled WGS sequence"/>
</dbReference>
<evidence type="ECO:0000259" key="1">
    <source>
        <dbReference type="SMART" id="SM00382"/>
    </source>
</evidence>
<dbReference type="InterPro" id="IPR003959">
    <property type="entry name" value="ATPase_AAA_core"/>
</dbReference>
<gene>
    <name evidence="2" type="ORF">H9625_10555</name>
</gene>
<dbReference type="RefSeq" id="WP_191764295.1">
    <property type="nucleotide sequence ID" value="NZ_JACSPP010000032.1"/>
</dbReference>
<keyword evidence="3" id="KW-1185">Reference proteome</keyword>
<dbReference type="InterPro" id="IPR027417">
    <property type="entry name" value="P-loop_NTPase"/>
</dbReference>